<organism evidence="1 2">
    <name type="scientific">Amycolatopsis acididurans</name>
    <dbReference type="NCBI Taxonomy" id="2724524"/>
    <lineage>
        <taxon>Bacteria</taxon>
        <taxon>Bacillati</taxon>
        <taxon>Actinomycetota</taxon>
        <taxon>Actinomycetes</taxon>
        <taxon>Pseudonocardiales</taxon>
        <taxon>Pseudonocardiaceae</taxon>
        <taxon>Amycolatopsis</taxon>
    </lineage>
</organism>
<dbReference type="EMBL" id="JAAXLS010000007">
    <property type="protein sequence ID" value="NKQ54018.1"/>
    <property type="molecule type" value="Genomic_DNA"/>
</dbReference>
<name>A0ABX1J2L4_9PSEU</name>
<gene>
    <name evidence="1" type="ORF">HFP15_14110</name>
</gene>
<dbReference type="Proteomes" id="UP000715441">
    <property type="component" value="Unassembled WGS sequence"/>
</dbReference>
<proteinExistence type="predicted"/>
<evidence type="ECO:0000313" key="2">
    <source>
        <dbReference type="Proteomes" id="UP000715441"/>
    </source>
</evidence>
<accession>A0ABX1J2L4</accession>
<sequence>MSKIENADLVCSRCGDETPHELAYAGRLLVKITCTRCGKTIERDLRSEYLADLSHRVATKPRRMLRRLSRHPLTFAGTLPKSVSAKPMELLSDLKLVWSAARTPSHDD</sequence>
<keyword evidence="2" id="KW-1185">Reference proteome</keyword>
<reference evidence="1 2" key="1">
    <citation type="submission" date="2020-04" db="EMBL/GenBank/DDBJ databases">
        <title>Novel species.</title>
        <authorList>
            <person name="Teo W.F.A."/>
            <person name="Lipun K."/>
            <person name="Srisuk N."/>
            <person name="Duangmal K."/>
        </authorList>
    </citation>
    <scope>NUCLEOTIDE SEQUENCE [LARGE SCALE GENOMIC DNA]</scope>
    <source>
        <strain evidence="1 2">K13G38</strain>
    </source>
</reference>
<dbReference type="RefSeq" id="WP_168515505.1">
    <property type="nucleotide sequence ID" value="NZ_JAAXLS010000007.1"/>
</dbReference>
<comment type="caution">
    <text evidence="1">The sequence shown here is derived from an EMBL/GenBank/DDBJ whole genome shotgun (WGS) entry which is preliminary data.</text>
</comment>
<evidence type="ECO:0000313" key="1">
    <source>
        <dbReference type="EMBL" id="NKQ54018.1"/>
    </source>
</evidence>
<protein>
    <recommendedName>
        <fullName evidence="3">Bh protein</fullName>
    </recommendedName>
</protein>
<evidence type="ECO:0008006" key="3">
    <source>
        <dbReference type="Google" id="ProtNLM"/>
    </source>
</evidence>